<reference evidence="1" key="1">
    <citation type="journal article" date="2014" name="Int. J. Syst. Evol. Microbiol.">
        <title>Complete genome sequence of Corynebacterium casei LMG S-19264T (=DSM 44701T), isolated from a smear-ripened cheese.</title>
        <authorList>
            <consortium name="US DOE Joint Genome Institute (JGI-PGF)"/>
            <person name="Walter F."/>
            <person name="Albersmeier A."/>
            <person name="Kalinowski J."/>
            <person name="Ruckert C."/>
        </authorList>
    </citation>
    <scope>NUCLEOTIDE SEQUENCE</scope>
    <source>
        <strain evidence="1">JCM 4434</strain>
    </source>
</reference>
<sequence>MFTPKLYQVDGDDWPLRIIERHPLAVLVSNGDPVPNATHVPVIAPPDAAPEDALSGMRLWAHLTRANPHWQQLAAAGGGPAKLVFHGPNGYVTPSLYSADMVAPTWNYVAVHLEGTVELAGDDETLAIVHTTAQTLEDRFGDGMALAPSLEYHRQIVGAVGGLFFTVTKVDVMFKLSQEKDPEVQQRVLDRFAASGSGLHREVADTMRALRLGGSAG</sequence>
<dbReference type="Proteomes" id="UP000610124">
    <property type="component" value="Unassembled WGS sequence"/>
</dbReference>
<protein>
    <submittedName>
        <fullName evidence="1">Transcriptional regulator</fullName>
    </submittedName>
</protein>
<comment type="caution">
    <text evidence="2">The sequence shown here is derived from an EMBL/GenBank/DDBJ whole genome shotgun (WGS) entry which is preliminary data.</text>
</comment>
<dbReference type="PANTHER" id="PTHR35802:SF1">
    <property type="entry name" value="PROTEASE SYNTHASE AND SPORULATION PROTEIN PAI 2"/>
    <property type="match status" value="1"/>
</dbReference>
<evidence type="ECO:0000313" key="2">
    <source>
        <dbReference type="EMBL" id="OEV36288.1"/>
    </source>
</evidence>
<dbReference type="Proteomes" id="UP000037395">
    <property type="component" value="Unassembled WGS sequence"/>
</dbReference>
<accession>A0A8H9HGE6</accession>
<dbReference type="GeneID" id="97483575"/>
<dbReference type="OrthoDB" id="9794948at2"/>
<name>A0A1E7N6I6_KITAU</name>
<dbReference type="RefSeq" id="WP_046386483.1">
    <property type="nucleotide sequence ID" value="NZ_BMUB01000001.1"/>
</dbReference>
<reference evidence="2 3" key="2">
    <citation type="submission" date="2014-07" db="EMBL/GenBank/DDBJ databases">
        <authorList>
            <person name="Zhang J.E."/>
            <person name="Yang H."/>
            <person name="Guo J."/>
            <person name="Deng Z."/>
            <person name="Luo H."/>
            <person name="Luo M."/>
            <person name="Zhao B."/>
        </authorList>
    </citation>
    <scope>NUCLEOTIDE SEQUENCE [LARGE SCALE GENOMIC DNA]</scope>
    <source>
        <strain evidence="2">ATCC 10762</strain>
        <strain evidence="3">ATCC 10762 / DSM 40127 / CCM 3239 / JCM 4008 / LMG 5968 / NBRC 12843 / NCIMB 8234 / A-377</strain>
    </source>
</reference>
<dbReference type="InterPro" id="IPR007396">
    <property type="entry name" value="TR_PAI2-type"/>
</dbReference>
<reference evidence="1" key="5">
    <citation type="submission" date="2020-09" db="EMBL/GenBank/DDBJ databases">
        <authorList>
            <person name="Sun Q."/>
            <person name="Ohkuma M."/>
        </authorList>
    </citation>
    <scope>NUCLEOTIDE SEQUENCE</scope>
    <source>
        <strain evidence="1">JCM 4434</strain>
    </source>
</reference>
<dbReference type="Gene3D" id="2.30.110.10">
    <property type="entry name" value="Electron Transport, Fmn-binding Protein, Chain A"/>
    <property type="match status" value="1"/>
</dbReference>
<dbReference type="EMBL" id="JPRF03000028">
    <property type="protein sequence ID" value="OEV36288.1"/>
    <property type="molecule type" value="Genomic_DNA"/>
</dbReference>
<dbReference type="EMBL" id="BMUB01000001">
    <property type="protein sequence ID" value="GGU56726.1"/>
    <property type="molecule type" value="Genomic_DNA"/>
</dbReference>
<organism evidence="2 3">
    <name type="scientific">Kitasatospora aureofaciens</name>
    <name type="common">Streptomyces aureofaciens</name>
    <dbReference type="NCBI Taxonomy" id="1894"/>
    <lineage>
        <taxon>Bacteria</taxon>
        <taxon>Bacillati</taxon>
        <taxon>Actinomycetota</taxon>
        <taxon>Actinomycetes</taxon>
        <taxon>Kitasatosporales</taxon>
        <taxon>Streptomycetaceae</taxon>
        <taxon>Kitasatospora</taxon>
    </lineage>
</organism>
<reference evidence="2" key="3">
    <citation type="submission" date="2016-08" db="EMBL/GenBank/DDBJ databases">
        <title>Sequencing, Assembly and Comparative Genomics of S. aureofaciens ATCC 10762.</title>
        <authorList>
            <person name="Gradnigo J.S."/>
            <person name="Johnson N."/>
            <person name="Somerville G.A."/>
        </authorList>
    </citation>
    <scope>NUCLEOTIDE SEQUENCE [LARGE SCALE GENOMIC DNA]</scope>
    <source>
        <strain evidence="2">ATCC 10762</strain>
    </source>
</reference>
<dbReference type="InterPro" id="IPR012349">
    <property type="entry name" value="Split_barrel_FMN-bd"/>
</dbReference>
<reference evidence="3" key="4">
    <citation type="submission" date="2016-08" db="EMBL/GenBank/DDBJ databases">
        <title>Sequencing, assembly and comparative genomics of S. aureofaciens ATCC 10762.</title>
        <authorList>
            <person name="Gradnigo J.S."/>
            <person name="Johnson N."/>
            <person name="Somerville G.A."/>
        </authorList>
    </citation>
    <scope>NUCLEOTIDE SEQUENCE [LARGE SCALE GENOMIC DNA]</scope>
    <source>
        <strain evidence="3">ATCC 10762 / DSM 40127 / CCM 3239 / JCM 4008 / LMG 5968 / NBRC 12843 / NCIMB 8234 / A-377</strain>
    </source>
</reference>
<dbReference type="SUPFAM" id="SSF50475">
    <property type="entry name" value="FMN-binding split barrel"/>
    <property type="match status" value="1"/>
</dbReference>
<keyword evidence="3" id="KW-1185">Reference proteome</keyword>
<evidence type="ECO:0000313" key="1">
    <source>
        <dbReference type="EMBL" id="GGU56726.1"/>
    </source>
</evidence>
<dbReference type="Pfam" id="PF04299">
    <property type="entry name" value="FMN_bind_2"/>
    <property type="match status" value="1"/>
</dbReference>
<evidence type="ECO:0000313" key="3">
    <source>
        <dbReference type="Proteomes" id="UP000037395"/>
    </source>
</evidence>
<dbReference type="PANTHER" id="PTHR35802">
    <property type="entry name" value="PROTEASE SYNTHASE AND SPORULATION PROTEIN PAI 2"/>
    <property type="match status" value="1"/>
</dbReference>
<proteinExistence type="predicted"/>
<dbReference type="AlphaFoldDB" id="A0A1E7N6I6"/>
<dbReference type="PIRSF" id="PIRSF010372">
    <property type="entry name" value="PaiB"/>
    <property type="match status" value="1"/>
</dbReference>
<accession>A0A1E7N6I6</accession>
<gene>
    <name evidence="1" type="ORF">GCM10010502_03860</name>
    <name evidence="2" type="ORF">HS99_0030235</name>
</gene>